<evidence type="ECO:0000256" key="3">
    <source>
        <dbReference type="ARBA" id="ARBA00023295"/>
    </source>
</evidence>
<evidence type="ECO:0000256" key="2">
    <source>
        <dbReference type="ARBA" id="ARBA00023157"/>
    </source>
</evidence>
<dbReference type="GO" id="GO:0008061">
    <property type="term" value="F:chitin binding"/>
    <property type="evidence" value="ECO:0007669"/>
    <property type="project" value="InterPro"/>
</dbReference>
<dbReference type="InterPro" id="IPR001223">
    <property type="entry name" value="Glyco_hydro18_cat"/>
</dbReference>
<dbReference type="InParanoid" id="A0A3Q1HDM1"/>
<evidence type="ECO:0000259" key="5">
    <source>
        <dbReference type="PROSITE" id="PS51910"/>
    </source>
</evidence>
<dbReference type="GO" id="GO:0006032">
    <property type="term" value="P:chitin catabolic process"/>
    <property type="evidence" value="ECO:0007669"/>
    <property type="project" value="UniProtKB-ARBA"/>
</dbReference>
<dbReference type="Gene3D" id="3.20.20.80">
    <property type="entry name" value="Glycosidases"/>
    <property type="match status" value="1"/>
</dbReference>
<dbReference type="STRING" id="80966.ENSAPOP00000026855"/>
<evidence type="ECO:0000313" key="7">
    <source>
        <dbReference type="Proteomes" id="UP000257200"/>
    </source>
</evidence>
<keyword evidence="3" id="KW-0326">Glycosidase</keyword>
<reference evidence="6" key="1">
    <citation type="submission" date="2025-08" db="UniProtKB">
        <authorList>
            <consortium name="Ensembl"/>
        </authorList>
    </citation>
    <scope>IDENTIFICATION</scope>
</reference>
<dbReference type="Pfam" id="PF00704">
    <property type="entry name" value="Glyco_hydro_18"/>
    <property type="match status" value="1"/>
</dbReference>
<dbReference type="FunFam" id="3.10.50.10:FF:000001">
    <property type="entry name" value="Chitinase 3-like 1"/>
    <property type="match status" value="1"/>
</dbReference>
<protein>
    <submittedName>
        <fullName evidence="6">Chitinase, acidic.1</fullName>
    </submittedName>
</protein>
<accession>A0A3Q1HDM1</accession>
<dbReference type="SMART" id="SM00636">
    <property type="entry name" value="Glyco_18"/>
    <property type="match status" value="1"/>
</dbReference>
<reference evidence="6" key="2">
    <citation type="submission" date="2025-09" db="UniProtKB">
        <authorList>
            <consortium name="Ensembl"/>
        </authorList>
    </citation>
    <scope>IDENTIFICATION</scope>
</reference>
<dbReference type="InterPro" id="IPR029070">
    <property type="entry name" value="Chitinase_insertion_sf"/>
</dbReference>
<dbReference type="InterPro" id="IPR050314">
    <property type="entry name" value="Glycosyl_Hydrlase_18"/>
</dbReference>
<evidence type="ECO:0000256" key="4">
    <source>
        <dbReference type="RuleBase" id="RU004453"/>
    </source>
</evidence>
<dbReference type="AlphaFoldDB" id="A0A3Q1HDM1"/>
<dbReference type="GO" id="GO:0005975">
    <property type="term" value="P:carbohydrate metabolic process"/>
    <property type="evidence" value="ECO:0007669"/>
    <property type="project" value="InterPro"/>
</dbReference>
<keyword evidence="7" id="KW-1185">Reference proteome</keyword>
<dbReference type="InterPro" id="IPR011583">
    <property type="entry name" value="Chitinase_II/V-like_cat"/>
</dbReference>
<proteinExistence type="inferred from homology"/>
<dbReference type="PANTHER" id="PTHR11177">
    <property type="entry name" value="CHITINASE"/>
    <property type="match status" value="1"/>
</dbReference>
<evidence type="ECO:0000256" key="1">
    <source>
        <dbReference type="ARBA" id="ARBA00022801"/>
    </source>
</evidence>
<dbReference type="GO" id="GO:0005576">
    <property type="term" value="C:extracellular region"/>
    <property type="evidence" value="ECO:0007669"/>
    <property type="project" value="TreeGrafter"/>
</dbReference>
<evidence type="ECO:0000313" key="6">
    <source>
        <dbReference type="Ensembl" id="ENSAPOP00000026855.1"/>
    </source>
</evidence>
<feature type="domain" description="GH18" evidence="5">
    <location>
        <begin position="23"/>
        <end position="381"/>
    </location>
</feature>
<dbReference type="Ensembl" id="ENSAPOT00000002679.1">
    <property type="protein sequence ID" value="ENSAPOP00000026855.1"/>
    <property type="gene ID" value="ENSAPOG00000011650.1"/>
</dbReference>
<dbReference type="PANTHER" id="PTHR11177:SF248">
    <property type="entry name" value="CHITOTRIOSIDASE-1"/>
    <property type="match status" value="1"/>
</dbReference>
<dbReference type="SUPFAM" id="SSF51445">
    <property type="entry name" value="(Trans)glycosidases"/>
    <property type="match status" value="1"/>
</dbReference>
<organism evidence="6 7">
    <name type="scientific">Acanthochromis polyacanthus</name>
    <name type="common">spiny chromis</name>
    <dbReference type="NCBI Taxonomy" id="80966"/>
    <lineage>
        <taxon>Eukaryota</taxon>
        <taxon>Metazoa</taxon>
        <taxon>Chordata</taxon>
        <taxon>Craniata</taxon>
        <taxon>Vertebrata</taxon>
        <taxon>Euteleostomi</taxon>
        <taxon>Actinopterygii</taxon>
        <taxon>Neopterygii</taxon>
        <taxon>Teleostei</taxon>
        <taxon>Neoteleostei</taxon>
        <taxon>Acanthomorphata</taxon>
        <taxon>Ovalentaria</taxon>
        <taxon>Pomacentridae</taxon>
        <taxon>Acanthochromis</taxon>
    </lineage>
</organism>
<dbReference type="GeneTree" id="ENSGT00940000161149"/>
<dbReference type="PROSITE" id="PS51910">
    <property type="entry name" value="GH18_2"/>
    <property type="match status" value="1"/>
</dbReference>
<sequence>LCKLYNLQCCVKSFFPFDPPATTKLVCYFTNRSRYRTGVGRFLPENVDPFLCTHLVYAFAVINHANEITEHEWNEKKLYRPFTELKDRNPRLKLLLSVREDNDKPMFSVMVSTPDSRQTFIQSTVRFLRTHRFDGLDLDWENPGTGDSPPEDKHRFTLLCKELSEAYEAESQGTRNTRLMLSAAVAADPDVPGPGYEISEISKYLEFISVKAFHRHGDGDGLTAHHSPLYSDDNASIVSTCSHLREGCPPGRLLLGFPIYACSFTLSTTAAGLGAPVSGPAPPGPYTQQIGLWSYYETCSFLKGTTVQWIDSQKVPYAVKGSQWVGFDNQRSIDAKVDYLKSRRLGGATVWTLDMDDFSGQFCEQGKYPLISYLEAKLCEGEATALYMTVVTPAAIITFTDNCKIYFTAVQCFFSLDWTTPPAVSLSAPTSPHGSTQELLSSTTAEPHSSCHQNITVLHPTSSFCKHRADGLYLGSDDGKTFYRCAGRQTYVTRCHVLGPEQSSGVSVIPSTQLVYLGCVLVSLLPY</sequence>
<dbReference type="GO" id="GO:0004568">
    <property type="term" value="F:chitinase activity"/>
    <property type="evidence" value="ECO:0007669"/>
    <property type="project" value="UniProtKB-ARBA"/>
</dbReference>
<comment type="similarity">
    <text evidence="4">Belongs to the glycosyl hydrolase 18 family.</text>
</comment>
<keyword evidence="1" id="KW-0378">Hydrolase</keyword>
<dbReference type="SUPFAM" id="SSF54556">
    <property type="entry name" value="Chitinase insertion domain"/>
    <property type="match status" value="1"/>
</dbReference>
<keyword evidence="2" id="KW-1015">Disulfide bond</keyword>
<dbReference type="Gene3D" id="3.10.50.10">
    <property type="match status" value="1"/>
</dbReference>
<name>A0A3Q1HDM1_9TELE</name>
<dbReference type="PROSITE" id="PS01095">
    <property type="entry name" value="GH18_1"/>
    <property type="match status" value="1"/>
</dbReference>
<dbReference type="InterPro" id="IPR017853">
    <property type="entry name" value="GH"/>
</dbReference>
<dbReference type="InterPro" id="IPR001579">
    <property type="entry name" value="Glyco_hydro_18_chit_AS"/>
</dbReference>
<dbReference type="Proteomes" id="UP000257200">
    <property type="component" value="Unplaced"/>
</dbReference>